<reference evidence="3" key="1">
    <citation type="submission" date="2021-07" db="EMBL/GenBank/DDBJ databases">
        <authorList>
            <person name="Catto M.A."/>
            <person name="Jacobson A."/>
            <person name="Kennedy G."/>
            <person name="Labadie P."/>
            <person name="Hunt B.G."/>
            <person name="Srinivasan R."/>
        </authorList>
    </citation>
    <scope>NUCLEOTIDE SEQUENCE</scope>
    <source>
        <strain evidence="3">PL_HMW_Pooled</strain>
        <tissue evidence="3">Head</tissue>
    </source>
</reference>
<accession>A0AAE1HP27</accession>
<evidence type="ECO:0000313" key="3">
    <source>
        <dbReference type="EMBL" id="KAK3924895.1"/>
    </source>
</evidence>
<feature type="signal peptide" evidence="2">
    <location>
        <begin position="1"/>
        <end position="21"/>
    </location>
</feature>
<evidence type="ECO:0000313" key="4">
    <source>
        <dbReference type="Proteomes" id="UP001219518"/>
    </source>
</evidence>
<proteinExistence type="predicted"/>
<dbReference type="Proteomes" id="UP001219518">
    <property type="component" value="Unassembled WGS sequence"/>
</dbReference>
<keyword evidence="4" id="KW-1185">Reference proteome</keyword>
<feature type="compositionally biased region" description="Basic residues" evidence="1">
    <location>
        <begin position="127"/>
        <end position="142"/>
    </location>
</feature>
<protein>
    <submittedName>
        <fullName evidence="3">Wolframin</fullName>
    </submittedName>
</protein>
<comment type="caution">
    <text evidence="3">The sequence shown here is derived from an EMBL/GenBank/DDBJ whole genome shotgun (WGS) entry which is preliminary data.</text>
</comment>
<keyword evidence="2" id="KW-0732">Signal</keyword>
<organism evidence="3 4">
    <name type="scientific">Frankliniella fusca</name>
    <dbReference type="NCBI Taxonomy" id="407009"/>
    <lineage>
        <taxon>Eukaryota</taxon>
        <taxon>Metazoa</taxon>
        <taxon>Ecdysozoa</taxon>
        <taxon>Arthropoda</taxon>
        <taxon>Hexapoda</taxon>
        <taxon>Insecta</taxon>
        <taxon>Pterygota</taxon>
        <taxon>Neoptera</taxon>
        <taxon>Paraneoptera</taxon>
        <taxon>Thysanoptera</taxon>
        <taxon>Terebrantia</taxon>
        <taxon>Thripoidea</taxon>
        <taxon>Thripidae</taxon>
        <taxon>Frankliniella</taxon>
    </lineage>
</organism>
<name>A0AAE1HP27_9NEOP</name>
<gene>
    <name evidence="3" type="ORF">KUF71_013168</name>
</gene>
<sequence>MIKLLVVLGALLAVGLSLTAAIPQQDADDTWVSAEDTASNDDLLLSLDVDLNTEDIADVFLDAIDDALPDDSDSAEIVEVPQQLRPTAGLYPAPVNSGEQDSSVRERGRRPASSSSSESSSEEAKAPRRRPQQGRRRNPNAA</sequence>
<feature type="chain" id="PRO_5042152243" evidence="2">
    <location>
        <begin position="22"/>
        <end position="142"/>
    </location>
</feature>
<dbReference type="EMBL" id="JAHWGI010001208">
    <property type="protein sequence ID" value="KAK3924895.1"/>
    <property type="molecule type" value="Genomic_DNA"/>
</dbReference>
<evidence type="ECO:0000256" key="2">
    <source>
        <dbReference type="SAM" id="SignalP"/>
    </source>
</evidence>
<evidence type="ECO:0000256" key="1">
    <source>
        <dbReference type="SAM" id="MobiDB-lite"/>
    </source>
</evidence>
<feature type="region of interest" description="Disordered" evidence="1">
    <location>
        <begin position="72"/>
        <end position="142"/>
    </location>
</feature>
<dbReference type="AlphaFoldDB" id="A0AAE1HP27"/>
<reference evidence="3" key="2">
    <citation type="journal article" date="2023" name="BMC Genomics">
        <title>Pest status, molecular evolution, and epigenetic factors derived from the genome assembly of Frankliniella fusca, a thysanopteran phytovirus vector.</title>
        <authorList>
            <person name="Catto M.A."/>
            <person name="Labadie P.E."/>
            <person name="Jacobson A.L."/>
            <person name="Kennedy G.G."/>
            <person name="Srinivasan R."/>
            <person name="Hunt B.G."/>
        </authorList>
    </citation>
    <scope>NUCLEOTIDE SEQUENCE</scope>
    <source>
        <strain evidence="3">PL_HMW_Pooled</strain>
    </source>
</reference>